<organism evidence="4 5">
    <name type="scientific">Colocasia esculenta</name>
    <name type="common">Wild taro</name>
    <name type="synonym">Arum esculentum</name>
    <dbReference type="NCBI Taxonomy" id="4460"/>
    <lineage>
        <taxon>Eukaryota</taxon>
        <taxon>Viridiplantae</taxon>
        <taxon>Streptophyta</taxon>
        <taxon>Embryophyta</taxon>
        <taxon>Tracheophyta</taxon>
        <taxon>Spermatophyta</taxon>
        <taxon>Magnoliopsida</taxon>
        <taxon>Liliopsida</taxon>
        <taxon>Araceae</taxon>
        <taxon>Aroideae</taxon>
        <taxon>Colocasieae</taxon>
        <taxon>Colocasia</taxon>
    </lineage>
</organism>
<keyword evidence="1" id="KW-0479">Metal-binding</keyword>
<dbReference type="GO" id="GO:0003676">
    <property type="term" value="F:nucleic acid binding"/>
    <property type="evidence" value="ECO:0007669"/>
    <property type="project" value="InterPro"/>
</dbReference>
<gene>
    <name evidence="4" type="ORF">Taro_025209</name>
</gene>
<proteinExistence type="predicted"/>
<feature type="compositionally biased region" description="Basic and acidic residues" evidence="2">
    <location>
        <begin position="114"/>
        <end position="133"/>
    </location>
</feature>
<evidence type="ECO:0000256" key="2">
    <source>
        <dbReference type="SAM" id="MobiDB-lite"/>
    </source>
</evidence>
<dbReference type="AlphaFoldDB" id="A0A843VJV0"/>
<sequence length="179" mass="20217">MAYEINLKREEAEQLIIKQKDVALKAKKSKRQVEVSSEENSSSGDEEEVAKLAQSFRKFLRKSKPLSTTSFKDFKSENKKEDSSRKTKMICYECQGIGHMTTECPVFLKKQNKSKSDFDLSSSKAEEPKKEEFGLMAIEDESPEISDLSVEPKLGIPLGFRQFPHVTVTHPVDLGPQVG</sequence>
<evidence type="ECO:0000256" key="1">
    <source>
        <dbReference type="PROSITE-ProRule" id="PRU00047"/>
    </source>
</evidence>
<feature type="region of interest" description="Disordered" evidence="2">
    <location>
        <begin position="28"/>
        <end position="48"/>
    </location>
</feature>
<feature type="region of interest" description="Disordered" evidence="2">
    <location>
        <begin position="114"/>
        <end position="136"/>
    </location>
</feature>
<dbReference type="SUPFAM" id="SSF57756">
    <property type="entry name" value="Retrovirus zinc finger-like domains"/>
    <property type="match status" value="1"/>
</dbReference>
<keyword evidence="1" id="KW-0863">Zinc-finger</keyword>
<dbReference type="GO" id="GO:0008270">
    <property type="term" value="F:zinc ion binding"/>
    <property type="evidence" value="ECO:0007669"/>
    <property type="project" value="UniProtKB-KW"/>
</dbReference>
<keyword evidence="5" id="KW-1185">Reference proteome</keyword>
<dbReference type="EMBL" id="NMUH01001461">
    <property type="protein sequence ID" value="MQL92583.1"/>
    <property type="molecule type" value="Genomic_DNA"/>
</dbReference>
<feature type="compositionally biased region" description="Low complexity" evidence="2">
    <location>
        <begin position="34"/>
        <end position="43"/>
    </location>
</feature>
<feature type="domain" description="CCHC-type" evidence="3">
    <location>
        <begin position="91"/>
        <end position="105"/>
    </location>
</feature>
<dbReference type="OrthoDB" id="3863715at2759"/>
<name>A0A843VJV0_COLES</name>
<dbReference type="Proteomes" id="UP000652761">
    <property type="component" value="Unassembled WGS sequence"/>
</dbReference>
<reference evidence="4" key="1">
    <citation type="submission" date="2017-07" db="EMBL/GenBank/DDBJ databases">
        <title>Taro Niue Genome Assembly and Annotation.</title>
        <authorList>
            <person name="Atibalentja N."/>
            <person name="Keating K."/>
            <person name="Fields C.J."/>
        </authorList>
    </citation>
    <scope>NUCLEOTIDE SEQUENCE</scope>
    <source>
        <strain evidence="4">Niue_2</strain>
        <tissue evidence="4">Leaf</tissue>
    </source>
</reference>
<evidence type="ECO:0000259" key="3">
    <source>
        <dbReference type="PROSITE" id="PS50158"/>
    </source>
</evidence>
<protein>
    <recommendedName>
        <fullName evidence="3">CCHC-type domain-containing protein</fullName>
    </recommendedName>
</protein>
<keyword evidence="1" id="KW-0862">Zinc</keyword>
<comment type="caution">
    <text evidence="4">The sequence shown here is derived from an EMBL/GenBank/DDBJ whole genome shotgun (WGS) entry which is preliminary data.</text>
</comment>
<evidence type="ECO:0000313" key="5">
    <source>
        <dbReference type="Proteomes" id="UP000652761"/>
    </source>
</evidence>
<dbReference type="Gene3D" id="4.10.60.10">
    <property type="entry name" value="Zinc finger, CCHC-type"/>
    <property type="match status" value="1"/>
</dbReference>
<dbReference type="InterPro" id="IPR036875">
    <property type="entry name" value="Znf_CCHC_sf"/>
</dbReference>
<dbReference type="PROSITE" id="PS50158">
    <property type="entry name" value="ZF_CCHC"/>
    <property type="match status" value="1"/>
</dbReference>
<dbReference type="InterPro" id="IPR001878">
    <property type="entry name" value="Znf_CCHC"/>
</dbReference>
<evidence type="ECO:0000313" key="4">
    <source>
        <dbReference type="EMBL" id="MQL92583.1"/>
    </source>
</evidence>
<accession>A0A843VJV0</accession>